<dbReference type="InterPro" id="IPR042000">
    <property type="entry name" value="Sortase_D_2"/>
</dbReference>
<accession>A0A810Q4N7</accession>
<dbReference type="Pfam" id="PF04203">
    <property type="entry name" value="Sortase"/>
    <property type="match status" value="1"/>
</dbReference>
<dbReference type="CDD" id="cd06166">
    <property type="entry name" value="Sortase_D_2"/>
    <property type="match status" value="1"/>
</dbReference>
<feature type="signal peptide" evidence="3">
    <location>
        <begin position="1"/>
        <end position="24"/>
    </location>
</feature>
<dbReference type="SUPFAM" id="SSF63817">
    <property type="entry name" value="Sortase"/>
    <property type="match status" value="1"/>
</dbReference>
<feature type="active site" description="Acyl-thioester intermediate" evidence="2">
    <location>
        <position position="184"/>
    </location>
</feature>
<evidence type="ECO:0008006" key="6">
    <source>
        <dbReference type="Google" id="ProtNLM"/>
    </source>
</evidence>
<name>A0A810Q4N7_9FIRM</name>
<sequence length="261" mass="27989">MKNWVRTMALLLGITAMMMTPALAADYEFDAPDGGMYAPPTSVDQVIVVGGGVTESSNIDRSKNTAIIAPPFGSPESYQPGAGTVLIPQASTATGNTGGSDTVYLPPASYVDGTPTEDTSLSSTKFTLPDGLYYTDGSIGRLKIPVLGLSVKVYENESLENLAKGAGHFKSTSCWDGNVGLAGHNRGVANHFGKIHTLENGDKITYTTKLGTRTYEVFFVGQIEETDFSRLGRTSENMITLITCVRNVPEMRWCVQAREIT</sequence>
<organism evidence="4 5">
    <name type="scientific">Pusillibacter faecalis</name>
    <dbReference type="NCBI Taxonomy" id="2714358"/>
    <lineage>
        <taxon>Bacteria</taxon>
        <taxon>Bacillati</taxon>
        <taxon>Bacillota</taxon>
        <taxon>Clostridia</taxon>
        <taxon>Eubacteriales</taxon>
        <taxon>Oscillospiraceae</taxon>
        <taxon>Pusillibacter</taxon>
    </lineage>
</organism>
<dbReference type="RefSeq" id="WP_070103818.1">
    <property type="nucleotide sequence ID" value="NZ_AP023420.1"/>
</dbReference>
<keyword evidence="5" id="KW-1185">Reference proteome</keyword>
<reference evidence="4" key="1">
    <citation type="submission" date="2020-09" db="EMBL/GenBank/DDBJ databases">
        <title>New species isolated from human feces.</title>
        <authorList>
            <person name="Kitahara M."/>
            <person name="Shigeno Y."/>
            <person name="Shime M."/>
            <person name="Matsumoto Y."/>
            <person name="Nakamura S."/>
            <person name="Motooka D."/>
            <person name="Fukuoka S."/>
            <person name="Nishikawa H."/>
            <person name="Benno Y."/>
        </authorList>
    </citation>
    <scope>NUCLEOTIDE SEQUENCE</scope>
    <source>
        <strain evidence="4">MM59</strain>
    </source>
</reference>
<dbReference type="AlphaFoldDB" id="A0A810Q4N7"/>
<keyword evidence="1" id="KW-0378">Hydrolase</keyword>
<dbReference type="InterPro" id="IPR005754">
    <property type="entry name" value="Sortase"/>
</dbReference>
<gene>
    <name evidence="4" type="ORF">MM59RIKEN_06070</name>
</gene>
<evidence type="ECO:0000256" key="1">
    <source>
        <dbReference type="ARBA" id="ARBA00022801"/>
    </source>
</evidence>
<feature type="active site" description="Acyl-thioester intermediate" evidence="2">
    <location>
        <position position="244"/>
    </location>
</feature>
<proteinExistence type="predicted"/>
<feature type="chain" id="PRO_5032784114" description="Sortase" evidence="3">
    <location>
        <begin position="25"/>
        <end position="261"/>
    </location>
</feature>
<protein>
    <recommendedName>
        <fullName evidence="6">Sortase</fullName>
    </recommendedName>
</protein>
<dbReference type="GO" id="GO:0016787">
    <property type="term" value="F:hydrolase activity"/>
    <property type="evidence" value="ECO:0007669"/>
    <property type="project" value="UniProtKB-KW"/>
</dbReference>
<keyword evidence="3" id="KW-0732">Signal</keyword>
<dbReference type="NCBIfam" id="TIGR01076">
    <property type="entry name" value="sortase_fam"/>
    <property type="match status" value="1"/>
</dbReference>
<dbReference type="KEGG" id="pfaa:MM59RIKEN_06070"/>
<dbReference type="Proteomes" id="UP000679848">
    <property type="component" value="Chromosome"/>
</dbReference>
<dbReference type="EMBL" id="AP023420">
    <property type="protein sequence ID" value="BCK83288.1"/>
    <property type="molecule type" value="Genomic_DNA"/>
</dbReference>
<dbReference type="InterPro" id="IPR023365">
    <property type="entry name" value="Sortase_dom-sf"/>
</dbReference>
<evidence type="ECO:0000313" key="4">
    <source>
        <dbReference type="EMBL" id="BCK83288.1"/>
    </source>
</evidence>
<dbReference type="Gene3D" id="2.40.260.10">
    <property type="entry name" value="Sortase"/>
    <property type="match status" value="1"/>
</dbReference>
<evidence type="ECO:0000256" key="2">
    <source>
        <dbReference type="PIRSR" id="PIRSR605754-1"/>
    </source>
</evidence>
<evidence type="ECO:0000313" key="5">
    <source>
        <dbReference type="Proteomes" id="UP000679848"/>
    </source>
</evidence>
<evidence type="ECO:0000256" key="3">
    <source>
        <dbReference type="SAM" id="SignalP"/>
    </source>
</evidence>